<reference evidence="2 3" key="1">
    <citation type="submission" date="2019-04" db="EMBL/GenBank/DDBJ databases">
        <title>Draft genome sequence of Robertkochia marina CC-AMO-30D.</title>
        <authorList>
            <person name="Hameed A."/>
            <person name="Lin S.-Y."/>
            <person name="Shahina M."/>
            <person name="Lai W.-A."/>
            <person name="Young C.-C."/>
        </authorList>
    </citation>
    <scope>NUCLEOTIDE SEQUENCE [LARGE SCALE GENOMIC DNA]</scope>
    <source>
        <strain evidence="2 3">CC-AMO-30D</strain>
    </source>
</reference>
<dbReference type="InterPro" id="IPR029464">
    <property type="entry name" value="HSDR_N"/>
</dbReference>
<keyword evidence="3" id="KW-1185">Reference proteome</keyword>
<evidence type="ECO:0000313" key="2">
    <source>
        <dbReference type="EMBL" id="THD67957.1"/>
    </source>
</evidence>
<feature type="domain" description="Type I restriction enzyme R protein N-terminal" evidence="1">
    <location>
        <begin position="35"/>
        <end position="144"/>
    </location>
</feature>
<comment type="caution">
    <text evidence="2">The sequence shown here is derived from an EMBL/GenBank/DDBJ whole genome shotgun (WGS) entry which is preliminary data.</text>
</comment>
<gene>
    <name evidence="2" type="ORF">E7Z59_09930</name>
</gene>
<sequence length="148" mass="17942">MQKLNFPDYTFRFKSKENKIQIFDPVRKKFFILQPEEWVRQHVMQYLIREKKCPVSLVNAEKELKINGLSKRYDVVVYRPDGRIFLMVECKAPKVPITQETFNQIARYNMALKAEYLMVTNGMNHYYCKPDYQLEKYHFIEEIPTYIL</sequence>
<dbReference type="Pfam" id="PF13588">
    <property type="entry name" value="HSDR_N_2"/>
    <property type="match status" value="1"/>
</dbReference>
<accession>A0A4S3M1R4</accession>
<dbReference type="Proteomes" id="UP000305939">
    <property type="component" value="Unassembled WGS sequence"/>
</dbReference>
<dbReference type="AlphaFoldDB" id="A0A4S3M1R4"/>
<proteinExistence type="predicted"/>
<dbReference type="RefSeq" id="WP_136336162.1">
    <property type="nucleotide sequence ID" value="NZ_QXMP01000015.1"/>
</dbReference>
<evidence type="ECO:0000313" key="3">
    <source>
        <dbReference type="Proteomes" id="UP000305939"/>
    </source>
</evidence>
<evidence type="ECO:0000259" key="1">
    <source>
        <dbReference type="Pfam" id="PF13588"/>
    </source>
</evidence>
<organism evidence="2 3">
    <name type="scientific">Robertkochia marina</name>
    <dbReference type="NCBI Taxonomy" id="1227945"/>
    <lineage>
        <taxon>Bacteria</taxon>
        <taxon>Pseudomonadati</taxon>
        <taxon>Bacteroidota</taxon>
        <taxon>Flavobacteriia</taxon>
        <taxon>Flavobacteriales</taxon>
        <taxon>Flavobacteriaceae</taxon>
        <taxon>Robertkochia</taxon>
    </lineage>
</organism>
<dbReference type="EMBL" id="SSMC01000002">
    <property type="protein sequence ID" value="THD67957.1"/>
    <property type="molecule type" value="Genomic_DNA"/>
</dbReference>
<dbReference type="OrthoDB" id="9790377at2"/>
<name>A0A4S3M1R4_9FLAO</name>
<protein>
    <submittedName>
        <fullName evidence="2">Type I restriction enzyme HsdR N-terminal domain-containing protein</fullName>
    </submittedName>
</protein>